<reference evidence="2" key="1">
    <citation type="journal article" date="2013" name="Science">
        <title>Genomic diversity and evolution of the head crest in the rock pigeon.</title>
        <authorList>
            <person name="Shapiro M.D."/>
            <person name="Kronenberg Z."/>
            <person name="Li C."/>
            <person name="Domyan E.T."/>
            <person name="Pan H."/>
            <person name="Campbell M."/>
            <person name="Tan H."/>
            <person name="Huff C.D."/>
            <person name="Hu H."/>
            <person name="Vickrey A.I."/>
            <person name="Nielsen S.C."/>
            <person name="Stringham S.A."/>
            <person name="Hu H."/>
            <person name="Willerslev E."/>
            <person name="Gilbert M.T."/>
            <person name="Yandell M."/>
            <person name="Zhang G."/>
            <person name="Wang J."/>
        </authorList>
    </citation>
    <scope>NUCLEOTIDE SEQUENCE [LARGE SCALE GENOMIC DNA]</scope>
    <source>
        <tissue evidence="2">Blood</tissue>
    </source>
</reference>
<dbReference type="PANTHER" id="PTHR15993:SF6">
    <property type="entry name" value="HEMOGEN"/>
    <property type="match status" value="1"/>
</dbReference>
<dbReference type="GO" id="GO:0030154">
    <property type="term" value="P:cell differentiation"/>
    <property type="evidence" value="ECO:0007669"/>
    <property type="project" value="InterPro"/>
</dbReference>
<organism evidence="2">
    <name type="scientific">Columba livia</name>
    <name type="common">Rock dove</name>
    <dbReference type="NCBI Taxonomy" id="8932"/>
    <lineage>
        <taxon>Eukaryota</taxon>
        <taxon>Metazoa</taxon>
        <taxon>Chordata</taxon>
        <taxon>Craniata</taxon>
        <taxon>Vertebrata</taxon>
        <taxon>Euteleostomi</taxon>
        <taxon>Archelosauria</taxon>
        <taxon>Archosauria</taxon>
        <taxon>Dinosauria</taxon>
        <taxon>Saurischia</taxon>
        <taxon>Theropoda</taxon>
        <taxon>Coelurosauria</taxon>
        <taxon>Aves</taxon>
        <taxon>Neognathae</taxon>
        <taxon>Neoaves</taxon>
        <taxon>Columbimorphae</taxon>
        <taxon>Columbiformes</taxon>
        <taxon>Columbidae</taxon>
        <taxon>Columba</taxon>
    </lineage>
</organism>
<gene>
    <name evidence="2" type="ORF">A306_16150</name>
</gene>
<feature type="compositionally biased region" description="Acidic residues" evidence="1">
    <location>
        <begin position="128"/>
        <end position="145"/>
    </location>
</feature>
<feature type="compositionally biased region" description="Basic and acidic residues" evidence="1">
    <location>
        <begin position="1"/>
        <end position="10"/>
    </location>
</feature>
<name>R7VMG9_COLLI</name>
<dbReference type="GO" id="GO:0005654">
    <property type="term" value="C:nucleoplasm"/>
    <property type="evidence" value="ECO:0007669"/>
    <property type="project" value="TreeGrafter"/>
</dbReference>
<sequence>MESLGKDHAYSDSSLPPSAAREEYAVPEADTISGHAEMPLPRLRYIGAAVAGGLHIYITYRCAPSLRSDVIITRRLRDRELLRKRKAEAQEKDSIQWVLREQEKTKRQRRGRGARRGRGRQLVVEPSLEPEPELDPQPDPQEEAEPAPSKTAPPEPVHQEQPPMLTIQDPVGGIQLGAVEDELAARSQDFAGEEEVLKAAEGEIPEVLNTPLENDHQDNEYLLF</sequence>
<feature type="compositionally biased region" description="Basic residues" evidence="1">
    <location>
        <begin position="106"/>
        <end position="119"/>
    </location>
</feature>
<proteinExistence type="predicted"/>
<evidence type="ECO:0000256" key="1">
    <source>
        <dbReference type="SAM" id="MobiDB-lite"/>
    </source>
</evidence>
<dbReference type="PANTHER" id="PTHR15993">
    <property type="entry name" value="HEMOGEN"/>
    <property type="match status" value="1"/>
</dbReference>
<dbReference type="GO" id="GO:0045667">
    <property type="term" value="P:regulation of osteoblast differentiation"/>
    <property type="evidence" value="ECO:0007669"/>
    <property type="project" value="TreeGrafter"/>
</dbReference>
<feature type="region of interest" description="Disordered" evidence="1">
    <location>
        <begin position="1"/>
        <end position="20"/>
    </location>
</feature>
<evidence type="ECO:0000313" key="2">
    <source>
        <dbReference type="EMBL" id="EMC76762.1"/>
    </source>
</evidence>
<protein>
    <submittedName>
        <fullName evidence="2">Hemogen</fullName>
    </submittedName>
</protein>
<dbReference type="AlphaFoldDB" id="R7VMG9"/>
<feature type="region of interest" description="Disordered" evidence="1">
    <location>
        <begin position="103"/>
        <end position="173"/>
    </location>
</feature>
<dbReference type="InterPro" id="IPR033272">
    <property type="entry name" value="Hemogen"/>
</dbReference>
<dbReference type="EMBL" id="KB376237">
    <property type="protein sequence ID" value="EMC76762.1"/>
    <property type="molecule type" value="Genomic_DNA"/>
</dbReference>
<accession>R7VMG9</accession>